<keyword evidence="3" id="KW-1185">Reference proteome</keyword>
<sequence>MYSEPLPRRPRGVTLVEMILFIIIVGIALAGIIQVLGFTGKNSADPVRRKQALMIAEGLLEEVQQAKFTFCDVDSANADSATSAAECAIPAHFGHAAGAARPFESITSYVTAAGTSAAAFDVNGRLSDANGNPIDVNGYTASLTITAVGLGPANAAIGATGTSPDADVLRIRVEVSYDGQTLVLDGYRARYAPTIQ</sequence>
<dbReference type="InterPro" id="IPR012902">
    <property type="entry name" value="N_methyl_site"/>
</dbReference>
<dbReference type="OrthoDB" id="8759523at2"/>
<keyword evidence="1" id="KW-0812">Transmembrane</keyword>
<name>A0A4Y9SWL7_9BURK</name>
<keyword evidence="1" id="KW-1133">Transmembrane helix</keyword>
<dbReference type="EMBL" id="SPUM01000102">
    <property type="protein sequence ID" value="TFW30985.1"/>
    <property type="molecule type" value="Genomic_DNA"/>
</dbReference>
<keyword evidence="1" id="KW-0472">Membrane</keyword>
<dbReference type="RefSeq" id="WP_135190516.1">
    <property type="nucleotide sequence ID" value="NZ_SPUM01000102.1"/>
</dbReference>
<feature type="transmembrane region" description="Helical" evidence="1">
    <location>
        <begin position="20"/>
        <end position="40"/>
    </location>
</feature>
<evidence type="ECO:0000313" key="3">
    <source>
        <dbReference type="Proteomes" id="UP000297258"/>
    </source>
</evidence>
<proteinExistence type="predicted"/>
<evidence type="ECO:0000256" key="1">
    <source>
        <dbReference type="SAM" id="Phobius"/>
    </source>
</evidence>
<dbReference type="AlphaFoldDB" id="A0A4Y9SWL7"/>
<organism evidence="2 3">
    <name type="scientific">Massilia horti</name>
    <dbReference type="NCBI Taxonomy" id="2562153"/>
    <lineage>
        <taxon>Bacteria</taxon>
        <taxon>Pseudomonadati</taxon>
        <taxon>Pseudomonadota</taxon>
        <taxon>Betaproteobacteria</taxon>
        <taxon>Burkholderiales</taxon>
        <taxon>Oxalobacteraceae</taxon>
        <taxon>Telluria group</taxon>
        <taxon>Massilia</taxon>
    </lineage>
</organism>
<comment type="caution">
    <text evidence="2">The sequence shown here is derived from an EMBL/GenBank/DDBJ whole genome shotgun (WGS) entry which is preliminary data.</text>
</comment>
<dbReference type="Proteomes" id="UP000297258">
    <property type="component" value="Unassembled WGS sequence"/>
</dbReference>
<protein>
    <submittedName>
        <fullName evidence="2">Type II secretion system protein</fullName>
    </submittedName>
</protein>
<gene>
    <name evidence="2" type="ORF">E4O92_14850</name>
</gene>
<evidence type="ECO:0000313" key="2">
    <source>
        <dbReference type="EMBL" id="TFW30985.1"/>
    </source>
</evidence>
<dbReference type="PROSITE" id="PS00409">
    <property type="entry name" value="PROKAR_NTER_METHYL"/>
    <property type="match status" value="1"/>
</dbReference>
<reference evidence="2 3" key="1">
    <citation type="submission" date="2019-03" db="EMBL/GenBank/DDBJ databases">
        <title>Draft genome of Massilia hortus sp. nov., a novel bacterial species of the Oxalobacteraceae family.</title>
        <authorList>
            <person name="Peta V."/>
            <person name="Raths R."/>
            <person name="Bucking H."/>
        </authorList>
    </citation>
    <scope>NUCLEOTIDE SEQUENCE [LARGE SCALE GENOMIC DNA]</scope>
    <source>
        <strain evidence="2 3">ONC3</strain>
    </source>
</reference>
<dbReference type="Pfam" id="PF07963">
    <property type="entry name" value="N_methyl"/>
    <property type="match status" value="1"/>
</dbReference>
<accession>A0A4Y9SWL7</accession>